<sequence length="1177" mass="128658">MASTPIVHEESTERLRFESFKMGGAMPPAPQRLSHGHRRSHSRNSSVSLSLSMPSIATKPQPLSPANVNAPPANLTSHDRRNSHHRRRSSVSTRRESAEMMGVSIPDLPTSISEDNINFGEKDSIRRRALMALEGKADLSFSKVEIPELSQELSPLATKPTPSFPAAPGYGSKRESFKLPPSSSSKDQLGTLVEEEEEDEEDECALPKSPPPTPVTPTVPVATRPRPATLALRPLSLTPESLGSLSLPTPPSVSPPLNAGLRQLALMSEDVPSKRQSLILTPSPTPHKKHPILHLDLSESPSPSPPAEGSKASRRSSISYKKTSSTGLPTPDMTPTFSERRFSLTNRSSMESSSTSSADYSPRWSHCTAPSASSSVSSSSNPFHRPLSTSEQHFLFKSHNALLARIQDLERALTSRRPDSVDGRPASFVSASSAGARPMSMASDASEPNDEMLQLIADLKAERDELKRDVDGWRVRVGDLDKQMGVLAKRVENERREAWVARSRAAIVEAEKAAFGSDKERLERELDDCRATLASVVEEKESFEKEVEALKEDKRALQQQLEEMREEMQTIDNMRDEQLMATPKPVDFQAPPTRHRGMTLESLDSESSMTDVEPEHSIDSFEFGLKAVVEDHEEDESFYDEDNGLAGYEDEDDFDMGLQSPVLGSSSSFCSDDDIPRSTEHLLTTTVTPPAADPEATPTLNTSFDTSVRPTHRPSFSRWTFPRGATVDASKEESDKFFGCLDSDSEIDPISPRSPTFSFERSKELFKAGLSNAATDSLPFMLRTNLGIVDEEMPRSPILDVVMEEDEEEEEEEEEEVYSEEAESESEDEEEESGEEEEEETCMFGEVGGITITLTPADSDEAEEVSALEPTPEVEDDLPTPKTEVPNPMITIVVTEPEAPTTARAEEPVIEAVPEPVVKAPAPVKPVPMFEPSDDEEDEVTPTFNFGRPPARQPSPSGIPRVSVKPSLADSPRFSTPSPDNATVSPPPRRAGATASFIPQPKSTPTFMRQPARKPLAPSNKPAGTNGSRKLPASHERSASDADAGFRSSPRSRYPDAAAPTASVLMQSVDLTGEALFDGTPRMPSTPPTRSILPTQIMSPPRLSFQTLTNLMSWSSPKAAPSPMMTPKIDVDLPRPPPVAQRGFVSRERQLAKLRLRLAREGWMGGVEVSGPGAVHL</sequence>
<feature type="compositionally biased region" description="Low complexity" evidence="2">
    <location>
        <begin position="687"/>
        <end position="700"/>
    </location>
</feature>
<evidence type="ECO:0000256" key="2">
    <source>
        <dbReference type="SAM" id="MobiDB-lite"/>
    </source>
</evidence>
<feature type="region of interest" description="Disordered" evidence="2">
    <location>
        <begin position="415"/>
        <end position="447"/>
    </location>
</feature>
<feature type="compositionally biased region" description="Pro residues" evidence="2">
    <location>
        <begin position="208"/>
        <end position="217"/>
    </location>
</feature>
<feature type="compositionally biased region" description="Acidic residues" evidence="2">
    <location>
        <begin position="193"/>
        <end position="204"/>
    </location>
</feature>
<feature type="compositionally biased region" description="Polar residues" evidence="2">
    <location>
        <begin position="973"/>
        <end position="984"/>
    </location>
</feature>
<protein>
    <submittedName>
        <fullName evidence="3">Uncharacterized protein</fullName>
    </submittedName>
</protein>
<dbReference type="STRING" id="97359.A0A550CUQ7"/>
<reference evidence="3 4" key="1">
    <citation type="journal article" date="2019" name="New Phytol.">
        <title>Comparative genomics reveals unique wood-decay strategies and fruiting body development in the Schizophyllaceae.</title>
        <authorList>
            <person name="Almasi E."/>
            <person name="Sahu N."/>
            <person name="Krizsan K."/>
            <person name="Balint B."/>
            <person name="Kovacs G.M."/>
            <person name="Kiss B."/>
            <person name="Cseklye J."/>
            <person name="Drula E."/>
            <person name="Henrissat B."/>
            <person name="Nagy I."/>
            <person name="Chovatia M."/>
            <person name="Adam C."/>
            <person name="LaButti K."/>
            <person name="Lipzen A."/>
            <person name="Riley R."/>
            <person name="Grigoriev I.V."/>
            <person name="Nagy L.G."/>
        </authorList>
    </citation>
    <scope>NUCLEOTIDE SEQUENCE [LARGE SCALE GENOMIC DNA]</scope>
    <source>
        <strain evidence="3 4">NL-1724</strain>
    </source>
</reference>
<feature type="compositionally biased region" description="Polar residues" evidence="2">
    <location>
        <begin position="315"/>
        <end position="337"/>
    </location>
</feature>
<proteinExistence type="predicted"/>
<evidence type="ECO:0000313" key="4">
    <source>
        <dbReference type="Proteomes" id="UP000320762"/>
    </source>
</evidence>
<feature type="compositionally biased region" description="Low complexity" evidence="2">
    <location>
        <begin position="43"/>
        <end position="52"/>
    </location>
</feature>
<feature type="region of interest" description="Disordered" evidence="2">
    <location>
        <begin position="1"/>
        <end position="100"/>
    </location>
</feature>
<feature type="region of interest" description="Disordered" evidence="2">
    <location>
        <begin position="1077"/>
        <end position="1096"/>
    </location>
</feature>
<keyword evidence="1" id="KW-0175">Coiled coil</keyword>
<evidence type="ECO:0000256" key="1">
    <source>
        <dbReference type="SAM" id="Coils"/>
    </source>
</evidence>
<dbReference type="AlphaFoldDB" id="A0A550CUQ7"/>
<name>A0A550CUQ7_9AGAR</name>
<dbReference type="EMBL" id="VDMD01000002">
    <property type="protein sequence ID" value="TRM68517.1"/>
    <property type="molecule type" value="Genomic_DNA"/>
</dbReference>
<dbReference type="OrthoDB" id="2528184at2759"/>
<feature type="compositionally biased region" description="Acidic residues" evidence="2">
    <location>
        <begin position="802"/>
        <end position="841"/>
    </location>
</feature>
<feature type="compositionally biased region" description="Basic and acidic residues" evidence="2">
    <location>
        <begin position="7"/>
        <end position="19"/>
    </location>
</feature>
<feature type="compositionally biased region" description="Low complexity" evidence="2">
    <location>
        <begin position="1080"/>
        <end position="1091"/>
    </location>
</feature>
<keyword evidence="4" id="KW-1185">Reference proteome</keyword>
<accession>A0A550CUQ7</accession>
<evidence type="ECO:0000313" key="3">
    <source>
        <dbReference type="EMBL" id="TRM68517.1"/>
    </source>
</evidence>
<dbReference type="Proteomes" id="UP000320762">
    <property type="component" value="Unassembled WGS sequence"/>
</dbReference>
<feature type="coiled-coil region" evidence="1">
    <location>
        <begin position="519"/>
        <end position="577"/>
    </location>
</feature>
<feature type="compositionally biased region" description="Low complexity" evidence="2">
    <location>
        <begin position="343"/>
        <end position="361"/>
    </location>
</feature>
<gene>
    <name evidence="3" type="ORF">BD626DRAFT_394835</name>
</gene>
<organism evidence="3 4">
    <name type="scientific">Schizophyllum amplum</name>
    <dbReference type="NCBI Taxonomy" id="97359"/>
    <lineage>
        <taxon>Eukaryota</taxon>
        <taxon>Fungi</taxon>
        <taxon>Dikarya</taxon>
        <taxon>Basidiomycota</taxon>
        <taxon>Agaricomycotina</taxon>
        <taxon>Agaricomycetes</taxon>
        <taxon>Agaricomycetidae</taxon>
        <taxon>Agaricales</taxon>
        <taxon>Schizophyllaceae</taxon>
        <taxon>Schizophyllum</taxon>
    </lineage>
</organism>
<comment type="caution">
    <text evidence="3">The sequence shown here is derived from an EMBL/GenBank/DDBJ whole genome shotgun (WGS) entry which is preliminary data.</text>
</comment>
<feature type="region of interest" description="Disordered" evidence="2">
    <location>
        <begin position="153"/>
        <end position="384"/>
    </location>
</feature>
<feature type="compositionally biased region" description="Low complexity" evidence="2">
    <location>
        <begin position="218"/>
        <end position="247"/>
    </location>
</feature>
<feature type="compositionally biased region" description="Acidic residues" evidence="2">
    <location>
        <begin position="858"/>
        <end position="878"/>
    </location>
</feature>
<feature type="coiled-coil region" evidence="1">
    <location>
        <begin position="449"/>
        <end position="476"/>
    </location>
</feature>
<feature type="region of interest" description="Disordered" evidence="2">
    <location>
        <begin position="921"/>
        <end position="1058"/>
    </location>
</feature>
<feature type="compositionally biased region" description="Low complexity" evidence="2">
    <location>
        <begin position="371"/>
        <end position="380"/>
    </location>
</feature>
<feature type="region of interest" description="Disordered" evidence="2">
    <location>
        <begin position="687"/>
        <end position="711"/>
    </location>
</feature>
<feature type="region of interest" description="Disordered" evidence="2">
    <location>
        <begin position="801"/>
        <end position="890"/>
    </location>
</feature>